<feature type="domain" description="Thiamine pyrophosphate enzyme N-terminal TPP-binding" evidence="5">
    <location>
        <begin position="28"/>
        <end position="127"/>
    </location>
</feature>
<gene>
    <name evidence="6" type="ORF">BC936DRAFT_147337</name>
</gene>
<dbReference type="EMBL" id="RBNI01006311">
    <property type="protein sequence ID" value="RUP46118.1"/>
    <property type="molecule type" value="Genomic_DNA"/>
</dbReference>
<dbReference type="PANTHER" id="PTHR43710">
    <property type="entry name" value="2-HYDROXYACYL-COA LYASE"/>
    <property type="match status" value="1"/>
</dbReference>
<dbReference type="GO" id="GO:0016829">
    <property type="term" value="F:lyase activity"/>
    <property type="evidence" value="ECO:0007669"/>
    <property type="project" value="UniProtKB-KW"/>
</dbReference>
<evidence type="ECO:0000256" key="1">
    <source>
        <dbReference type="ARBA" id="ARBA00001964"/>
    </source>
</evidence>
<dbReference type="GO" id="GO:0030976">
    <property type="term" value="F:thiamine pyrophosphate binding"/>
    <property type="evidence" value="ECO:0007669"/>
    <property type="project" value="InterPro"/>
</dbReference>
<evidence type="ECO:0000313" key="7">
    <source>
        <dbReference type="Proteomes" id="UP000268093"/>
    </source>
</evidence>
<keyword evidence="4" id="KW-0456">Lyase</keyword>
<dbReference type="Pfam" id="PF02776">
    <property type="entry name" value="TPP_enzyme_N"/>
    <property type="match status" value="1"/>
</dbReference>
<proteinExistence type="predicted"/>
<dbReference type="SUPFAM" id="SSF52518">
    <property type="entry name" value="Thiamin diphosphate-binding fold (THDP-binding)"/>
    <property type="match status" value="1"/>
</dbReference>
<dbReference type="GO" id="GO:0005777">
    <property type="term" value="C:peroxisome"/>
    <property type="evidence" value="ECO:0007669"/>
    <property type="project" value="TreeGrafter"/>
</dbReference>
<keyword evidence="7" id="KW-1185">Reference proteome</keyword>
<evidence type="ECO:0000256" key="3">
    <source>
        <dbReference type="ARBA" id="ARBA00022842"/>
    </source>
</evidence>
<dbReference type="Gene3D" id="3.40.50.970">
    <property type="match status" value="1"/>
</dbReference>
<evidence type="ECO:0000259" key="5">
    <source>
        <dbReference type="Pfam" id="PF02776"/>
    </source>
</evidence>
<protein>
    <submittedName>
        <fullName evidence="6">Thiamine pyrophosphate enzyme, N-terminal TPP binding domain-containing protein</fullName>
    </submittedName>
</protein>
<keyword evidence="2" id="KW-0479">Metal-binding</keyword>
<dbReference type="PANTHER" id="PTHR43710:SF2">
    <property type="entry name" value="2-HYDROXYACYL-COA LYASE 1"/>
    <property type="match status" value="1"/>
</dbReference>
<dbReference type="GO" id="GO:0046872">
    <property type="term" value="F:metal ion binding"/>
    <property type="evidence" value="ECO:0007669"/>
    <property type="project" value="UniProtKB-KW"/>
</dbReference>
<dbReference type="Proteomes" id="UP000268093">
    <property type="component" value="Unassembled WGS sequence"/>
</dbReference>
<keyword evidence="3" id="KW-0460">Magnesium</keyword>
<name>A0A433D5J7_9FUNG</name>
<dbReference type="InterPro" id="IPR012001">
    <property type="entry name" value="Thiamin_PyroP_enz_TPP-bd_dom"/>
</dbReference>
<dbReference type="GO" id="GO:0001561">
    <property type="term" value="P:fatty acid alpha-oxidation"/>
    <property type="evidence" value="ECO:0007669"/>
    <property type="project" value="TreeGrafter"/>
</dbReference>
<dbReference type="InterPro" id="IPR029061">
    <property type="entry name" value="THDP-binding"/>
</dbReference>
<dbReference type="AlphaFoldDB" id="A0A433D5J7"/>
<sequence length="151" mass="15451">MPSHHVANLDIAPAPSLLTILIMSNTTTGATIIATALKAQRVDVIFGIVGIPVVEVAEACTAQGIKFIGFRNEQSASYAASAYGFLTGRPGVCLTVGGPGVVHGLAGLANAKPVVMLAGSSDTHEVDCVRLIVCISSDLKIPGARPWSTNA</sequence>
<evidence type="ECO:0000256" key="4">
    <source>
        <dbReference type="ARBA" id="ARBA00023239"/>
    </source>
</evidence>
<accession>A0A433D5J7</accession>
<organism evidence="6 7">
    <name type="scientific">Jimgerdemannia flammicorona</name>
    <dbReference type="NCBI Taxonomy" id="994334"/>
    <lineage>
        <taxon>Eukaryota</taxon>
        <taxon>Fungi</taxon>
        <taxon>Fungi incertae sedis</taxon>
        <taxon>Mucoromycota</taxon>
        <taxon>Mucoromycotina</taxon>
        <taxon>Endogonomycetes</taxon>
        <taxon>Endogonales</taxon>
        <taxon>Endogonaceae</taxon>
        <taxon>Jimgerdemannia</taxon>
    </lineage>
</organism>
<dbReference type="InterPro" id="IPR045025">
    <property type="entry name" value="HACL1-like"/>
</dbReference>
<dbReference type="CDD" id="cd07035">
    <property type="entry name" value="TPP_PYR_POX_like"/>
    <property type="match status" value="1"/>
</dbReference>
<comment type="cofactor">
    <cofactor evidence="1">
        <name>thiamine diphosphate</name>
        <dbReference type="ChEBI" id="CHEBI:58937"/>
    </cofactor>
</comment>
<comment type="caution">
    <text evidence="6">The sequence shown here is derived from an EMBL/GenBank/DDBJ whole genome shotgun (WGS) entry which is preliminary data.</text>
</comment>
<reference evidence="6 7" key="1">
    <citation type="journal article" date="2018" name="New Phytol.">
        <title>Phylogenomics of Endogonaceae and evolution of mycorrhizas within Mucoromycota.</title>
        <authorList>
            <person name="Chang Y."/>
            <person name="Desiro A."/>
            <person name="Na H."/>
            <person name="Sandor L."/>
            <person name="Lipzen A."/>
            <person name="Clum A."/>
            <person name="Barry K."/>
            <person name="Grigoriev I.V."/>
            <person name="Martin F.M."/>
            <person name="Stajich J.E."/>
            <person name="Smith M.E."/>
            <person name="Bonito G."/>
            <person name="Spatafora J.W."/>
        </authorList>
    </citation>
    <scope>NUCLEOTIDE SEQUENCE [LARGE SCALE GENOMIC DNA]</scope>
    <source>
        <strain evidence="6 7">GMNB39</strain>
    </source>
</reference>
<evidence type="ECO:0000256" key="2">
    <source>
        <dbReference type="ARBA" id="ARBA00022723"/>
    </source>
</evidence>
<evidence type="ECO:0000313" key="6">
    <source>
        <dbReference type="EMBL" id="RUP46118.1"/>
    </source>
</evidence>
<dbReference type="OrthoDB" id="10006023at2759"/>